<dbReference type="KEGG" id="blag:BLTE_03420"/>
<evidence type="ECO:0008006" key="3">
    <source>
        <dbReference type="Google" id="ProtNLM"/>
    </source>
</evidence>
<reference evidence="1 2" key="1">
    <citation type="submission" date="2018-08" db="EMBL/GenBank/DDBJ databases">
        <title>Complete genome sequencing of Blastochloris tepida GI.</title>
        <authorList>
            <person name="Tsukatani Y."/>
            <person name="Mori H."/>
        </authorList>
    </citation>
    <scope>NUCLEOTIDE SEQUENCE [LARGE SCALE GENOMIC DNA]</scope>
    <source>
        <strain evidence="1 2">GI</strain>
    </source>
</reference>
<gene>
    <name evidence="1" type="ORF">BLTE_03420</name>
</gene>
<accession>A0A348FWH4</accession>
<evidence type="ECO:0000313" key="2">
    <source>
        <dbReference type="Proteomes" id="UP000266934"/>
    </source>
</evidence>
<name>A0A348FWH4_9HYPH</name>
<dbReference type="AlphaFoldDB" id="A0A348FWH4"/>
<organism evidence="1 2">
    <name type="scientific">Blastochloris tepida</name>
    <dbReference type="NCBI Taxonomy" id="2233851"/>
    <lineage>
        <taxon>Bacteria</taxon>
        <taxon>Pseudomonadati</taxon>
        <taxon>Pseudomonadota</taxon>
        <taxon>Alphaproteobacteria</taxon>
        <taxon>Hyphomicrobiales</taxon>
        <taxon>Blastochloridaceae</taxon>
        <taxon>Blastochloris</taxon>
    </lineage>
</organism>
<proteinExistence type="predicted"/>
<keyword evidence="2" id="KW-1185">Reference proteome</keyword>
<protein>
    <recommendedName>
        <fullName evidence="3">YHS domain-containing protein</fullName>
    </recommendedName>
</protein>
<dbReference type="RefSeq" id="WP_126397035.1">
    <property type="nucleotide sequence ID" value="NZ_AP018907.1"/>
</dbReference>
<dbReference type="EMBL" id="AP018907">
    <property type="protein sequence ID" value="BBF91657.1"/>
    <property type="molecule type" value="Genomic_DNA"/>
</dbReference>
<sequence>MAATNERVVADRHSGLALWGYDPVAYHLEGAARQGSAKYELAHANVVWRFVNAGNLAAFKEAPDDYMPAFGGHDPSAVARKAAVPGNPEVFAVWSGRLLLFRNEASRERFFTDPANAFRAAESGWDEAARTLPR</sequence>
<dbReference type="Proteomes" id="UP000266934">
    <property type="component" value="Chromosome"/>
</dbReference>
<dbReference type="NCBIfam" id="NF041384">
    <property type="entry name" value="YHS_seleno_dom"/>
    <property type="match status" value="1"/>
</dbReference>
<dbReference type="OrthoDB" id="344729at2"/>
<evidence type="ECO:0000313" key="1">
    <source>
        <dbReference type="EMBL" id="BBF91657.1"/>
    </source>
</evidence>